<accession>A0A2P6NVI1</accession>
<keyword evidence="3" id="KW-1185">Reference proteome</keyword>
<gene>
    <name evidence="2" type="ORF">PROFUN_04332</name>
</gene>
<evidence type="ECO:0000313" key="3">
    <source>
        <dbReference type="Proteomes" id="UP000241769"/>
    </source>
</evidence>
<dbReference type="AlphaFoldDB" id="A0A2P6NVI1"/>
<dbReference type="EMBL" id="MDYQ01000017">
    <property type="protein sequence ID" value="PRP87858.1"/>
    <property type="molecule type" value="Genomic_DNA"/>
</dbReference>
<name>A0A2P6NVI1_9EUKA</name>
<dbReference type="InParanoid" id="A0A2P6NVI1"/>
<evidence type="ECO:0000313" key="2">
    <source>
        <dbReference type="EMBL" id="PRP87858.1"/>
    </source>
</evidence>
<protein>
    <submittedName>
        <fullName evidence="2">Uncharacterized protein</fullName>
    </submittedName>
</protein>
<reference evidence="2 3" key="1">
    <citation type="journal article" date="2018" name="Genome Biol. Evol.">
        <title>Multiple Roots of Fruiting Body Formation in Amoebozoa.</title>
        <authorList>
            <person name="Hillmann F."/>
            <person name="Forbes G."/>
            <person name="Novohradska S."/>
            <person name="Ferling I."/>
            <person name="Riege K."/>
            <person name="Groth M."/>
            <person name="Westermann M."/>
            <person name="Marz M."/>
            <person name="Spaller T."/>
            <person name="Winckler T."/>
            <person name="Schaap P."/>
            <person name="Glockner G."/>
        </authorList>
    </citation>
    <scope>NUCLEOTIDE SEQUENCE [LARGE SCALE GENOMIC DNA]</scope>
    <source>
        <strain evidence="2 3">Jena</strain>
    </source>
</reference>
<comment type="caution">
    <text evidence="2">The sequence shown here is derived from an EMBL/GenBank/DDBJ whole genome shotgun (WGS) entry which is preliminary data.</text>
</comment>
<sequence>MSSRGAEVSTYGKDLEGSRKPSQKKEASETSGHPFNSTQGSHKEQ</sequence>
<organism evidence="2 3">
    <name type="scientific">Planoprotostelium fungivorum</name>
    <dbReference type="NCBI Taxonomy" id="1890364"/>
    <lineage>
        <taxon>Eukaryota</taxon>
        <taxon>Amoebozoa</taxon>
        <taxon>Evosea</taxon>
        <taxon>Variosea</taxon>
        <taxon>Cavosteliida</taxon>
        <taxon>Cavosteliaceae</taxon>
        <taxon>Planoprotostelium</taxon>
    </lineage>
</organism>
<dbReference type="Proteomes" id="UP000241769">
    <property type="component" value="Unassembled WGS sequence"/>
</dbReference>
<evidence type="ECO:0000256" key="1">
    <source>
        <dbReference type="SAM" id="MobiDB-lite"/>
    </source>
</evidence>
<feature type="region of interest" description="Disordered" evidence="1">
    <location>
        <begin position="1"/>
        <end position="45"/>
    </location>
</feature>
<feature type="compositionally biased region" description="Basic and acidic residues" evidence="1">
    <location>
        <begin position="13"/>
        <end position="28"/>
    </location>
</feature>
<proteinExistence type="predicted"/>
<feature type="compositionally biased region" description="Polar residues" evidence="1">
    <location>
        <begin position="29"/>
        <end position="45"/>
    </location>
</feature>